<gene>
    <name evidence="2" type="ORF">TTHERM_00326830</name>
</gene>
<dbReference type="EMBL" id="GG662299">
    <property type="protein sequence ID" value="EAS06201.1"/>
    <property type="molecule type" value="Genomic_DNA"/>
</dbReference>
<name>I7MMQ4_TETTS</name>
<dbReference type="eggNOG" id="KOG1455">
    <property type="taxonomic scope" value="Eukaryota"/>
</dbReference>
<keyword evidence="3" id="KW-1185">Reference proteome</keyword>
<dbReference type="STRING" id="312017.I7MMQ4"/>
<dbReference type="InterPro" id="IPR051044">
    <property type="entry name" value="MAG_DAG_Lipase"/>
</dbReference>
<dbReference type="SUPFAM" id="SSF53474">
    <property type="entry name" value="alpha/beta-Hydrolases"/>
    <property type="match status" value="1"/>
</dbReference>
<dbReference type="InterPro" id="IPR000073">
    <property type="entry name" value="AB_hydrolase_1"/>
</dbReference>
<evidence type="ECO:0000313" key="2">
    <source>
        <dbReference type="EMBL" id="EAS06201.1"/>
    </source>
</evidence>
<feature type="domain" description="Serine aminopeptidase S33" evidence="1">
    <location>
        <begin position="82"/>
        <end position="317"/>
    </location>
</feature>
<organism evidence="2 3">
    <name type="scientific">Tetrahymena thermophila (strain SB210)</name>
    <dbReference type="NCBI Taxonomy" id="312017"/>
    <lineage>
        <taxon>Eukaryota</taxon>
        <taxon>Sar</taxon>
        <taxon>Alveolata</taxon>
        <taxon>Ciliophora</taxon>
        <taxon>Intramacronucleata</taxon>
        <taxon>Oligohymenophorea</taxon>
        <taxon>Hymenostomatida</taxon>
        <taxon>Tetrahymenina</taxon>
        <taxon>Tetrahymenidae</taxon>
        <taxon>Tetrahymena</taxon>
    </lineage>
</organism>
<dbReference type="InParanoid" id="I7MMQ4"/>
<dbReference type="AlphaFoldDB" id="I7MMQ4"/>
<proteinExistence type="predicted"/>
<dbReference type="RefSeq" id="XP_001026446.1">
    <property type="nucleotide sequence ID" value="XM_001026446.3"/>
</dbReference>
<dbReference type="Proteomes" id="UP000009168">
    <property type="component" value="Unassembled WGS sequence"/>
</dbReference>
<evidence type="ECO:0000313" key="3">
    <source>
        <dbReference type="Proteomes" id="UP000009168"/>
    </source>
</evidence>
<dbReference type="GeneID" id="7833155"/>
<dbReference type="OrthoDB" id="407812at2759"/>
<dbReference type="Gene3D" id="3.40.50.1820">
    <property type="entry name" value="alpha/beta hydrolase"/>
    <property type="match status" value="1"/>
</dbReference>
<dbReference type="Pfam" id="PF12146">
    <property type="entry name" value="Hydrolase_4"/>
    <property type="match status" value="1"/>
</dbReference>
<dbReference type="HOGENOM" id="CLU_026209_7_2_1"/>
<dbReference type="InterPro" id="IPR029058">
    <property type="entry name" value="AB_hydrolase_fold"/>
</dbReference>
<sequence length="333" mass="38430">MESSKVIDCNNVQHTQVDRKNKLYQEQKRKRVISAKQDPKWNFPNPRKGTAFTEINFMDFRVIQDKKEIKLTTYRYKPTNGQEPKALFLLFHGLNSSVSHGSHIAKALADSGFCVVGFDHRGFGGSEGKRGYLENYEIHLQDCRTFINKIEEMYGQQIKKFIGGLSMGGMSSYNMSLELPFKFAGVVLFAPAIKPFINGFLVKVAKFIAAITPEWRFIKQAGTNCHKSPEMSQYQSKDPNTYSSKMCTGTVRTIYKGMESSFKTFEQYNAPFLIIQGGLDKLVDPDVGYDLIERSPSKDKTHWYYENMWHDIWHEPEIVEILPRVIKWCEERI</sequence>
<accession>I7MMQ4</accession>
<reference evidence="3" key="1">
    <citation type="journal article" date="2006" name="PLoS Biol.">
        <title>Macronuclear genome sequence of the ciliate Tetrahymena thermophila, a model eukaryote.</title>
        <authorList>
            <person name="Eisen J.A."/>
            <person name="Coyne R.S."/>
            <person name="Wu M."/>
            <person name="Wu D."/>
            <person name="Thiagarajan M."/>
            <person name="Wortman J.R."/>
            <person name="Badger J.H."/>
            <person name="Ren Q."/>
            <person name="Amedeo P."/>
            <person name="Jones K.M."/>
            <person name="Tallon L.J."/>
            <person name="Delcher A.L."/>
            <person name="Salzberg S.L."/>
            <person name="Silva J.C."/>
            <person name="Haas B.J."/>
            <person name="Majoros W.H."/>
            <person name="Farzad M."/>
            <person name="Carlton J.M."/>
            <person name="Smith R.K. Jr."/>
            <person name="Garg J."/>
            <person name="Pearlman R.E."/>
            <person name="Karrer K.M."/>
            <person name="Sun L."/>
            <person name="Manning G."/>
            <person name="Elde N.C."/>
            <person name="Turkewitz A.P."/>
            <person name="Asai D.J."/>
            <person name="Wilkes D.E."/>
            <person name="Wang Y."/>
            <person name="Cai H."/>
            <person name="Collins K."/>
            <person name="Stewart B.A."/>
            <person name="Lee S.R."/>
            <person name="Wilamowska K."/>
            <person name="Weinberg Z."/>
            <person name="Ruzzo W.L."/>
            <person name="Wloga D."/>
            <person name="Gaertig J."/>
            <person name="Frankel J."/>
            <person name="Tsao C.-C."/>
            <person name="Gorovsky M.A."/>
            <person name="Keeling P.J."/>
            <person name="Waller R.F."/>
            <person name="Patron N.J."/>
            <person name="Cherry J.M."/>
            <person name="Stover N.A."/>
            <person name="Krieger C.J."/>
            <person name="del Toro C."/>
            <person name="Ryder H.F."/>
            <person name="Williamson S.C."/>
            <person name="Barbeau R.A."/>
            <person name="Hamilton E.P."/>
            <person name="Orias E."/>
        </authorList>
    </citation>
    <scope>NUCLEOTIDE SEQUENCE [LARGE SCALE GENOMIC DNA]</scope>
    <source>
        <strain evidence="3">SB210</strain>
    </source>
</reference>
<dbReference type="PRINTS" id="PR00111">
    <property type="entry name" value="ABHYDROLASE"/>
</dbReference>
<dbReference type="GO" id="GO:0016787">
    <property type="term" value="F:hydrolase activity"/>
    <property type="evidence" value="ECO:0007669"/>
    <property type="project" value="UniProtKB-KW"/>
</dbReference>
<dbReference type="FunCoup" id="I7MMQ4">
    <property type="interactions" value="9"/>
</dbReference>
<dbReference type="ESTHER" id="tetts-q24ew1">
    <property type="family name" value="Monoglyceridelipase_lysophospholip"/>
</dbReference>
<keyword evidence="2" id="KW-0378">Hydrolase</keyword>
<dbReference type="KEGG" id="tet:TTHERM_00326830"/>
<dbReference type="OMA" id="NDVSWTF"/>
<dbReference type="PANTHER" id="PTHR11614">
    <property type="entry name" value="PHOSPHOLIPASE-RELATED"/>
    <property type="match status" value="1"/>
</dbReference>
<dbReference type="InterPro" id="IPR022742">
    <property type="entry name" value="Hydrolase_4"/>
</dbReference>
<evidence type="ECO:0000259" key="1">
    <source>
        <dbReference type="Pfam" id="PF12146"/>
    </source>
</evidence>
<protein>
    <submittedName>
        <fullName evidence="2">Alpha/beta fold hydrolase</fullName>
    </submittedName>
</protein>